<dbReference type="OrthoDB" id="8252144at2"/>
<dbReference type="InterPro" id="IPR025515">
    <property type="entry name" value="DUF4403"/>
</dbReference>
<evidence type="ECO:0000313" key="2">
    <source>
        <dbReference type="Proteomes" id="UP000051660"/>
    </source>
</evidence>
<reference evidence="1 2" key="1">
    <citation type="submission" date="2014-03" db="EMBL/GenBank/DDBJ databases">
        <title>Bradyrhizobium valentinum sp. nov., isolated from effective nodules of Lupinus mariae-josephae, a lupine endemic of basic-lime soils in Eastern Spain.</title>
        <authorList>
            <person name="Duran D."/>
            <person name="Rey L."/>
            <person name="Navarro A."/>
            <person name="Busquets A."/>
            <person name="Imperial J."/>
            <person name="Ruiz-Argueso T."/>
        </authorList>
    </citation>
    <scope>NUCLEOTIDE SEQUENCE [LARGE SCALE GENOMIC DNA]</scope>
    <source>
        <strain evidence="1 2">CCBAU 23086</strain>
    </source>
</reference>
<comment type="caution">
    <text evidence="1">The sequence shown here is derived from an EMBL/GenBank/DDBJ whole genome shotgun (WGS) entry which is preliminary data.</text>
</comment>
<gene>
    <name evidence="1" type="ORF">CQ14_35430</name>
</gene>
<evidence type="ECO:0000313" key="1">
    <source>
        <dbReference type="EMBL" id="KRR22520.1"/>
    </source>
</evidence>
<dbReference type="RefSeq" id="WP_057859496.1">
    <property type="nucleotide sequence ID" value="NZ_LLYB01000073.1"/>
</dbReference>
<dbReference type="STRING" id="722472.SAMN05444321_0752"/>
<evidence type="ECO:0008006" key="3">
    <source>
        <dbReference type="Google" id="ProtNLM"/>
    </source>
</evidence>
<accession>A0A0R3MQP3</accession>
<sequence>MRLPMRLKTIAIALAVMVVSFTASLKLMDVIAPRATNRPPPLAQLPPLPPASRASTVMAPIAVTLAAIRDAADRGAPRSFAGKADNPISQILQNADIGWTASRGPISATGAPEVLSLATPLTGTLNVTGSLSAKATGAVGEALGSLLGGNVAKQIGSVNIKNLNASAEIKGNVVITSRPKIAANWRIEPNLAAQVNLGDTSLTVAGARVNVPAQVKPLIDQNVAEQIALVQARMRNDPTFERNARAQWAKACRSIPLQDTTAGSTLPTLWLELRPTRAIAAQPRIDAANLTLTLGIEAETRITPAETKPSCPFPATIDIVPPSPGRVAIGVPMDMPFTDISKIVEAQFAGKTFPEDGSGAVDVTVKRASVAASGNRLLISLLVNAREKKSFLGLAGEANVHIWGKPVLDQAEQTLRLADIELAVESEAAFGLLGAAARAAIPHLQKTLAEKAVVDLKPFASNAQKKIAAVIADFQKNEDGLRVSADISKLRLADIAFDSKTLRVIAEAEGAINVYVSALPAL</sequence>
<dbReference type="Proteomes" id="UP000051660">
    <property type="component" value="Unassembled WGS sequence"/>
</dbReference>
<protein>
    <recommendedName>
        <fullName evidence="3">DUF4403 family protein</fullName>
    </recommendedName>
</protein>
<dbReference type="EMBL" id="LLYB01000073">
    <property type="protein sequence ID" value="KRR22520.1"/>
    <property type="molecule type" value="Genomic_DNA"/>
</dbReference>
<dbReference type="Pfam" id="PF14356">
    <property type="entry name" value="DUF4403"/>
    <property type="match status" value="1"/>
</dbReference>
<proteinExistence type="predicted"/>
<dbReference type="AlphaFoldDB" id="A0A0R3MQP3"/>
<organism evidence="1 2">
    <name type="scientific">Bradyrhizobium lablabi</name>
    <dbReference type="NCBI Taxonomy" id="722472"/>
    <lineage>
        <taxon>Bacteria</taxon>
        <taxon>Pseudomonadati</taxon>
        <taxon>Pseudomonadota</taxon>
        <taxon>Alphaproteobacteria</taxon>
        <taxon>Hyphomicrobiales</taxon>
        <taxon>Nitrobacteraceae</taxon>
        <taxon>Bradyrhizobium</taxon>
    </lineage>
</organism>
<name>A0A0R3MQP3_9BRAD</name>